<sequence>MHQDSFTFALDEKTPAQAAMLELINAHFVLTEREKGAEHGSVEHQSLSQEIAASKKTLEDELLKFSEFSGHSNHEWSVFTMYSVVSSTLGNIEQAIAYEFKAIEKAASDLQRAKNANNLCEYFRESGLLEEALHWGHAAVVWSECKNSGAILNYACSLHAAGQQEYADDLIRELKNRSQFGSKGDVLTSHVAYEPYFKQMDDLPTVKKLLRLISKTRNTNNQ</sequence>
<keyword evidence="2" id="KW-1185">Reference proteome</keyword>
<dbReference type="Proteomes" id="UP001596472">
    <property type="component" value="Unassembled WGS sequence"/>
</dbReference>
<name>A0ABW2L489_9BACT</name>
<proteinExistence type="predicted"/>
<comment type="caution">
    <text evidence="1">The sequence shown here is derived from an EMBL/GenBank/DDBJ whole genome shotgun (WGS) entry which is preliminary data.</text>
</comment>
<gene>
    <name evidence="1" type="ORF">ACFQY0_02245</name>
</gene>
<protein>
    <recommendedName>
        <fullName evidence="3">Tetratricopeptide repeat protein</fullName>
    </recommendedName>
</protein>
<evidence type="ECO:0000313" key="2">
    <source>
        <dbReference type="Proteomes" id="UP001596472"/>
    </source>
</evidence>
<evidence type="ECO:0000313" key="1">
    <source>
        <dbReference type="EMBL" id="MFC7335985.1"/>
    </source>
</evidence>
<dbReference type="RefSeq" id="WP_379708644.1">
    <property type="nucleotide sequence ID" value="NZ_JBHTBS010000001.1"/>
</dbReference>
<dbReference type="EMBL" id="JBHTBS010000001">
    <property type="protein sequence ID" value="MFC7335985.1"/>
    <property type="molecule type" value="Genomic_DNA"/>
</dbReference>
<organism evidence="1 2">
    <name type="scientific">Haloferula chungangensis</name>
    <dbReference type="NCBI Taxonomy" id="1048331"/>
    <lineage>
        <taxon>Bacteria</taxon>
        <taxon>Pseudomonadati</taxon>
        <taxon>Verrucomicrobiota</taxon>
        <taxon>Verrucomicrobiia</taxon>
        <taxon>Verrucomicrobiales</taxon>
        <taxon>Verrucomicrobiaceae</taxon>
        <taxon>Haloferula</taxon>
    </lineage>
</organism>
<accession>A0ABW2L489</accession>
<evidence type="ECO:0008006" key="3">
    <source>
        <dbReference type="Google" id="ProtNLM"/>
    </source>
</evidence>
<reference evidence="2" key="1">
    <citation type="journal article" date="2019" name="Int. J. Syst. Evol. Microbiol.">
        <title>The Global Catalogue of Microorganisms (GCM) 10K type strain sequencing project: providing services to taxonomists for standard genome sequencing and annotation.</title>
        <authorList>
            <consortium name="The Broad Institute Genomics Platform"/>
            <consortium name="The Broad Institute Genome Sequencing Center for Infectious Disease"/>
            <person name="Wu L."/>
            <person name="Ma J."/>
        </authorList>
    </citation>
    <scope>NUCLEOTIDE SEQUENCE [LARGE SCALE GENOMIC DNA]</scope>
    <source>
        <strain evidence="2">CGMCC 4.1467</strain>
    </source>
</reference>